<feature type="region of interest" description="Disordered" evidence="1">
    <location>
        <begin position="72"/>
        <end position="97"/>
    </location>
</feature>
<keyword evidence="3" id="KW-1185">Reference proteome</keyword>
<sequence length="228" mass="24953">MSISQASRKPSARPILAAPWDCKGRHLWVLCCLVWVLCFHQPHLNYVGKAVQVRSSRRTPLRTTMRVREGRGTLLRKNVGSKTPKGGKSRDSSLTSGGDKAARILTAKIKQAPTAADLLGVLNDAVDSPDFNYFHVSAAYHSLAMFHRKGLLQGLCDSPVLPKLHVRVEAMITSKQINPQASANVLWAMAVLFAAVPRTTRLLPALIKVFPEKAPGMHCPTPCGHQHS</sequence>
<evidence type="ECO:0000313" key="2">
    <source>
        <dbReference type="EMBL" id="CAK9013196.1"/>
    </source>
</evidence>
<comment type="caution">
    <text evidence="2">The sequence shown here is derived from an EMBL/GenBank/DDBJ whole genome shotgun (WGS) entry which is preliminary data.</text>
</comment>
<protein>
    <submittedName>
        <fullName evidence="2">Uncharacterized protein</fullName>
    </submittedName>
</protein>
<gene>
    <name evidence="2" type="ORF">SCF082_LOCUS11824</name>
</gene>
<dbReference type="EMBL" id="CAXAMM010007080">
    <property type="protein sequence ID" value="CAK9013196.1"/>
    <property type="molecule type" value="Genomic_DNA"/>
</dbReference>
<proteinExistence type="predicted"/>
<reference evidence="2 3" key="1">
    <citation type="submission" date="2024-02" db="EMBL/GenBank/DDBJ databases">
        <authorList>
            <person name="Chen Y."/>
            <person name="Shah S."/>
            <person name="Dougan E. K."/>
            <person name="Thang M."/>
            <person name="Chan C."/>
        </authorList>
    </citation>
    <scope>NUCLEOTIDE SEQUENCE [LARGE SCALE GENOMIC DNA]</scope>
</reference>
<evidence type="ECO:0000313" key="3">
    <source>
        <dbReference type="Proteomes" id="UP001642464"/>
    </source>
</evidence>
<dbReference type="Proteomes" id="UP001642464">
    <property type="component" value="Unassembled WGS sequence"/>
</dbReference>
<accession>A0ABP0JFM2</accession>
<organism evidence="2 3">
    <name type="scientific">Durusdinium trenchii</name>
    <dbReference type="NCBI Taxonomy" id="1381693"/>
    <lineage>
        <taxon>Eukaryota</taxon>
        <taxon>Sar</taxon>
        <taxon>Alveolata</taxon>
        <taxon>Dinophyceae</taxon>
        <taxon>Suessiales</taxon>
        <taxon>Symbiodiniaceae</taxon>
        <taxon>Durusdinium</taxon>
    </lineage>
</organism>
<evidence type="ECO:0000256" key="1">
    <source>
        <dbReference type="SAM" id="MobiDB-lite"/>
    </source>
</evidence>
<name>A0ABP0JFM2_9DINO</name>